<comment type="pathway">
    <text evidence="2">Amino-acid biosynthesis; L-histidine biosynthesis; L-histidine from 5-phospho-alpha-D-ribose 1-diphosphate: step 8/9.</text>
</comment>
<dbReference type="AlphaFoldDB" id="A0A3G9FXN0"/>
<name>A0A3G9FXN0_9CAUL</name>
<feature type="binding site" evidence="12">
    <location>
        <position position="95"/>
    </location>
    <ligand>
        <name>Mg(2+)</name>
        <dbReference type="ChEBI" id="CHEBI:18420"/>
        <label>1</label>
        <note>catalytic</note>
    </ligand>
</feature>
<evidence type="ECO:0000256" key="6">
    <source>
        <dbReference type="ARBA" id="ARBA00022723"/>
    </source>
</evidence>
<dbReference type="GO" id="GO:0007165">
    <property type="term" value="P:signal transduction"/>
    <property type="evidence" value="ECO:0007669"/>
    <property type="project" value="TreeGrafter"/>
</dbReference>
<evidence type="ECO:0000256" key="11">
    <source>
        <dbReference type="NCBIfam" id="TIGR02067"/>
    </source>
</evidence>
<keyword evidence="6 12" id="KW-0479">Metal-binding</keyword>
<dbReference type="CDD" id="cd01641">
    <property type="entry name" value="Bacterial_IMPase_like_1"/>
    <property type="match status" value="1"/>
</dbReference>
<evidence type="ECO:0000313" key="14">
    <source>
        <dbReference type="Proteomes" id="UP000278756"/>
    </source>
</evidence>
<dbReference type="InterPro" id="IPR011809">
    <property type="entry name" value="His_9_proposed"/>
</dbReference>
<dbReference type="GO" id="GO:0008934">
    <property type="term" value="F:inositol monophosphate 1-phosphatase activity"/>
    <property type="evidence" value="ECO:0007669"/>
    <property type="project" value="TreeGrafter"/>
</dbReference>
<keyword evidence="5" id="KW-0028">Amino-acid biosynthesis</keyword>
<dbReference type="UniPathway" id="UPA00031">
    <property type="reaction ID" value="UER00013"/>
</dbReference>
<proteinExistence type="inferred from homology"/>
<dbReference type="PRINTS" id="PR00377">
    <property type="entry name" value="IMPHPHTASES"/>
</dbReference>
<evidence type="ECO:0000313" key="13">
    <source>
        <dbReference type="EMBL" id="BBF79790.1"/>
    </source>
</evidence>
<reference evidence="14" key="2">
    <citation type="journal article" date="2017" name="Plant Physiol. Biochem.">
        <title>Differential oxidative and antioxidative response of duckweed Lemna minor toward plant growth promoting/inhibiting bacteria.</title>
        <authorList>
            <person name="Ishizawa H."/>
            <person name="Kuroda M."/>
            <person name="Morikawa M."/>
            <person name="Ike M."/>
        </authorList>
    </citation>
    <scope>NUCLEOTIDE SEQUENCE [LARGE SCALE GENOMIC DNA]</scope>
    <source>
        <strain evidence="14">M6</strain>
    </source>
</reference>
<dbReference type="EMBL" id="AP018827">
    <property type="protein sequence ID" value="BBF79790.1"/>
    <property type="molecule type" value="Genomic_DNA"/>
</dbReference>
<keyword evidence="7 13" id="KW-0378">Hydrolase</keyword>
<evidence type="ECO:0000256" key="2">
    <source>
        <dbReference type="ARBA" id="ARBA00004970"/>
    </source>
</evidence>
<feature type="binding site" evidence="12">
    <location>
        <position position="92"/>
    </location>
    <ligand>
        <name>Mg(2+)</name>
        <dbReference type="ChEBI" id="CHEBI:18420"/>
        <label>1</label>
        <note>catalytic</note>
    </ligand>
</feature>
<dbReference type="Gene3D" id="3.30.540.10">
    <property type="entry name" value="Fructose-1,6-Bisphosphatase, subunit A, domain 1"/>
    <property type="match status" value="1"/>
</dbReference>
<reference evidence="14" key="1">
    <citation type="journal article" date="2017" name="Biotechnol. Biofuels">
        <title>Evaluation of environmental bacterial communities as a factor affecting the growth of duckweed Lemna minor.</title>
        <authorList>
            <person name="Ishizawa H."/>
            <person name="Kuroda M."/>
            <person name="Morikawa M."/>
            <person name="Ike M."/>
        </authorList>
    </citation>
    <scope>NUCLEOTIDE SEQUENCE [LARGE SCALE GENOMIC DNA]</scope>
    <source>
        <strain evidence="14">M6</strain>
    </source>
</reference>
<dbReference type="InterPro" id="IPR020583">
    <property type="entry name" value="Inositol_monoP_metal-BS"/>
</dbReference>
<evidence type="ECO:0000256" key="10">
    <source>
        <dbReference type="ARBA" id="ARBA00049158"/>
    </source>
</evidence>
<dbReference type="SUPFAM" id="SSF56655">
    <property type="entry name" value="Carbohydrate phosphatase"/>
    <property type="match status" value="1"/>
</dbReference>
<keyword evidence="8 12" id="KW-0460">Magnesium</keyword>
<dbReference type="PANTHER" id="PTHR20854">
    <property type="entry name" value="INOSITOL MONOPHOSPHATASE"/>
    <property type="match status" value="1"/>
</dbReference>
<evidence type="ECO:0000256" key="12">
    <source>
        <dbReference type="PIRSR" id="PIRSR600760-2"/>
    </source>
</evidence>
<dbReference type="FunFam" id="3.30.540.10:FF:000030">
    <property type="entry name" value="Inositol monophosphatase"/>
    <property type="match status" value="1"/>
</dbReference>
<gene>
    <name evidence="13" type="ORF">EM6_0362</name>
</gene>
<evidence type="ECO:0000256" key="3">
    <source>
        <dbReference type="ARBA" id="ARBA00009759"/>
    </source>
</evidence>
<dbReference type="Pfam" id="PF00459">
    <property type="entry name" value="Inositol_P"/>
    <property type="match status" value="1"/>
</dbReference>
<dbReference type="Proteomes" id="UP000278756">
    <property type="component" value="Chromosome 1"/>
</dbReference>
<feature type="binding site" evidence="12">
    <location>
        <position position="219"/>
    </location>
    <ligand>
        <name>Mg(2+)</name>
        <dbReference type="ChEBI" id="CHEBI:18420"/>
        <label>1</label>
        <note>catalytic</note>
    </ligand>
</feature>
<feature type="binding site" evidence="12">
    <location>
        <position position="76"/>
    </location>
    <ligand>
        <name>Mg(2+)</name>
        <dbReference type="ChEBI" id="CHEBI:18420"/>
        <label>1</label>
        <note>catalytic</note>
    </ligand>
</feature>
<comment type="cofactor">
    <cofactor evidence="1 12">
        <name>Mg(2+)</name>
        <dbReference type="ChEBI" id="CHEBI:18420"/>
    </cofactor>
</comment>
<organism evidence="13 14">
    <name type="scientific">Asticcacaulis excentricus</name>
    <dbReference type="NCBI Taxonomy" id="78587"/>
    <lineage>
        <taxon>Bacteria</taxon>
        <taxon>Pseudomonadati</taxon>
        <taxon>Pseudomonadota</taxon>
        <taxon>Alphaproteobacteria</taxon>
        <taxon>Caulobacterales</taxon>
        <taxon>Caulobacteraceae</taxon>
        <taxon>Asticcacaulis</taxon>
    </lineage>
</organism>
<dbReference type="RefSeq" id="WP_126419834.1">
    <property type="nucleotide sequence ID" value="NZ_AP018827.1"/>
</dbReference>
<dbReference type="NCBIfam" id="TIGR02067">
    <property type="entry name" value="his_9_HisN"/>
    <property type="match status" value="1"/>
</dbReference>
<evidence type="ECO:0000256" key="7">
    <source>
        <dbReference type="ARBA" id="ARBA00022801"/>
    </source>
</evidence>
<comment type="catalytic activity">
    <reaction evidence="10">
        <text>L-histidinol phosphate + H2O = L-histidinol + phosphate</text>
        <dbReference type="Rhea" id="RHEA:14465"/>
        <dbReference type="ChEBI" id="CHEBI:15377"/>
        <dbReference type="ChEBI" id="CHEBI:43474"/>
        <dbReference type="ChEBI" id="CHEBI:57699"/>
        <dbReference type="ChEBI" id="CHEBI:57980"/>
        <dbReference type="EC" id="3.1.3.15"/>
    </reaction>
</comment>
<evidence type="ECO:0000256" key="5">
    <source>
        <dbReference type="ARBA" id="ARBA00022605"/>
    </source>
</evidence>
<protein>
    <recommendedName>
        <fullName evidence="4 11">Histidinol-phosphatase</fullName>
        <ecNumber evidence="4 11">3.1.3.15</ecNumber>
    </recommendedName>
</protein>
<dbReference type="GO" id="GO:0046872">
    <property type="term" value="F:metal ion binding"/>
    <property type="evidence" value="ECO:0007669"/>
    <property type="project" value="UniProtKB-KW"/>
</dbReference>
<dbReference type="GO" id="GO:0004401">
    <property type="term" value="F:histidinol-phosphatase activity"/>
    <property type="evidence" value="ECO:0007669"/>
    <property type="project" value="UniProtKB-UniRule"/>
</dbReference>
<comment type="similarity">
    <text evidence="3">Belongs to the inositol monophosphatase superfamily.</text>
</comment>
<evidence type="ECO:0000256" key="9">
    <source>
        <dbReference type="ARBA" id="ARBA00023102"/>
    </source>
</evidence>
<dbReference type="PROSITE" id="PS00629">
    <property type="entry name" value="IMP_1"/>
    <property type="match status" value="1"/>
</dbReference>
<sequence>MASSAELETLEAFILRLAEAAAGVALPLFRSVELGEVSKPGHSSGFDPVTEADKGAERAIRALIEAEYPDHGIIGEEYGTVRAEADYVWVLDPIDGTRAFISGLPLWTTLIGLRHKGRPIMGVIAQPFLKEIFLGSPLGSRLITPSGSTPLRVRDCASLSQAVLATTDPHLYSNAEDPAFTALRKAAKLMRYGCDAYAFAMVAQGTMDGALETGLKAWDIDAIIPVIENAGGVVTDWAGAPVGPYGGQVMAAGSRAVLEAAVGLLSPAAKAAEAH</sequence>
<accession>A0A3G9FXN0</accession>
<evidence type="ECO:0000256" key="8">
    <source>
        <dbReference type="ARBA" id="ARBA00022842"/>
    </source>
</evidence>
<keyword evidence="9" id="KW-0368">Histidine biosynthesis</keyword>
<dbReference type="EC" id="3.1.3.15" evidence="4 11"/>
<dbReference type="Gene3D" id="3.40.190.80">
    <property type="match status" value="1"/>
</dbReference>
<dbReference type="GO" id="GO:0006020">
    <property type="term" value="P:inositol metabolic process"/>
    <property type="evidence" value="ECO:0007669"/>
    <property type="project" value="TreeGrafter"/>
</dbReference>
<feature type="binding site" evidence="12">
    <location>
        <position position="94"/>
    </location>
    <ligand>
        <name>Mg(2+)</name>
        <dbReference type="ChEBI" id="CHEBI:18420"/>
        <label>1</label>
        <note>catalytic</note>
    </ligand>
</feature>
<evidence type="ECO:0000256" key="4">
    <source>
        <dbReference type="ARBA" id="ARBA00013085"/>
    </source>
</evidence>
<dbReference type="InterPro" id="IPR000760">
    <property type="entry name" value="Inositol_monophosphatase-like"/>
</dbReference>
<evidence type="ECO:0000256" key="1">
    <source>
        <dbReference type="ARBA" id="ARBA00001946"/>
    </source>
</evidence>
<dbReference type="GO" id="GO:0000105">
    <property type="term" value="P:L-histidine biosynthetic process"/>
    <property type="evidence" value="ECO:0007669"/>
    <property type="project" value="UniProtKB-UniRule"/>
</dbReference>
<dbReference type="OrthoDB" id="9785695at2"/>
<dbReference type="PANTHER" id="PTHR20854:SF4">
    <property type="entry name" value="INOSITOL-1-MONOPHOSPHATASE-RELATED"/>
    <property type="match status" value="1"/>
</dbReference>